<protein>
    <submittedName>
        <fullName evidence="1">Uncharacterized protein</fullName>
    </submittedName>
</protein>
<evidence type="ECO:0000313" key="1">
    <source>
        <dbReference type="EMBL" id="GEO37938.1"/>
    </source>
</evidence>
<dbReference type="EMBL" id="BJYZ01000008">
    <property type="protein sequence ID" value="GEO37938.1"/>
    <property type="molecule type" value="Genomic_DNA"/>
</dbReference>
<dbReference type="InterPro" id="IPR029063">
    <property type="entry name" value="SAM-dependent_MTases_sf"/>
</dbReference>
<comment type="caution">
    <text evidence="1">The sequence shown here is derived from an EMBL/GenBank/DDBJ whole genome shotgun (WGS) entry which is preliminary data.</text>
</comment>
<organism evidence="1 2">
    <name type="scientific">Skermanella aerolata</name>
    <dbReference type="NCBI Taxonomy" id="393310"/>
    <lineage>
        <taxon>Bacteria</taxon>
        <taxon>Pseudomonadati</taxon>
        <taxon>Pseudomonadota</taxon>
        <taxon>Alphaproteobacteria</taxon>
        <taxon>Rhodospirillales</taxon>
        <taxon>Azospirillaceae</taxon>
        <taxon>Skermanella</taxon>
    </lineage>
</organism>
<sequence length="386" mass="43089">MLDPTQYRLAETIAKQQLPTWRIAQRHTLEVFEKAGFPVRANSFADLRPLIDTMQENRFDSYVRELGGLTPARRSMLMAALRDICILQLKYLNTQEVVVPFSTVMSALAIYQKISLLKPDFKSILEIGPGCGYTSLFFARHEGLENYSSVEACESFYLLQSLLDTHLFGSNFREYAAVPSQSSGDSSWHGGGYFRSDDYEHLNTLTVAGSACHREICSHYPWWRIPDLAGCGRKFDVITSNANLNEFSVGALTEYLALSYQLLADDGIFFFQCPGWNHDGRDTNRFLYEAGFAPLFLAAGTVELRLGGEGGAGGRLIRQEFTVPNGVLVKRGHPLWAGQFRSECFTQPTVCFAEPRLLDAFFPAEAGSLPDRHDLLEELGASLSSS</sequence>
<evidence type="ECO:0000313" key="2">
    <source>
        <dbReference type="Proteomes" id="UP000321523"/>
    </source>
</evidence>
<gene>
    <name evidence="1" type="ORF">SAE02_20860</name>
</gene>
<keyword evidence="2" id="KW-1185">Reference proteome</keyword>
<dbReference type="RefSeq" id="WP_169789364.1">
    <property type="nucleotide sequence ID" value="NZ_BJYZ01000008.1"/>
</dbReference>
<dbReference type="AlphaFoldDB" id="A0A512DNB3"/>
<reference evidence="1 2" key="1">
    <citation type="submission" date="2019-07" db="EMBL/GenBank/DDBJ databases">
        <title>Whole genome shotgun sequence of Skermanella aerolata NBRC 106429.</title>
        <authorList>
            <person name="Hosoyama A."/>
            <person name="Uohara A."/>
            <person name="Ohji S."/>
            <person name="Ichikawa N."/>
        </authorList>
    </citation>
    <scope>NUCLEOTIDE SEQUENCE [LARGE SCALE GENOMIC DNA]</scope>
    <source>
        <strain evidence="1 2">NBRC 106429</strain>
    </source>
</reference>
<dbReference type="Gene3D" id="3.40.50.150">
    <property type="entry name" value="Vaccinia Virus protein VP39"/>
    <property type="match status" value="1"/>
</dbReference>
<proteinExistence type="predicted"/>
<dbReference type="SUPFAM" id="SSF53335">
    <property type="entry name" value="S-adenosyl-L-methionine-dependent methyltransferases"/>
    <property type="match status" value="1"/>
</dbReference>
<dbReference type="Proteomes" id="UP000321523">
    <property type="component" value="Unassembled WGS sequence"/>
</dbReference>
<name>A0A512DNB3_9PROT</name>
<accession>A0A512DNB3</accession>